<keyword evidence="1" id="KW-1133">Transmembrane helix</keyword>
<evidence type="ECO:0008006" key="3">
    <source>
        <dbReference type="Google" id="ProtNLM"/>
    </source>
</evidence>
<evidence type="ECO:0000256" key="1">
    <source>
        <dbReference type="SAM" id="Phobius"/>
    </source>
</evidence>
<keyword evidence="1" id="KW-0472">Membrane</keyword>
<name>A0A8D9E893_9HEMI</name>
<evidence type="ECO:0000313" key="2">
    <source>
        <dbReference type="EMBL" id="CAG6742260.1"/>
    </source>
</evidence>
<accession>A0A8D9E893</accession>
<sequence length="111" mass="13334">MSSSFATRYLATEVCVIPNFKFLSSSFLPTISLSLLSYLFLRWADGRRYKGRVVEMQNCESLSRGSLRKREIDIEREIEKVELIKHRRERKETNKNIRWIRERVELIKHRS</sequence>
<proteinExistence type="predicted"/>
<organism evidence="2">
    <name type="scientific">Cacopsylla melanoneura</name>
    <dbReference type="NCBI Taxonomy" id="428564"/>
    <lineage>
        <taxon>Eukaryota</taxon>
        <taxon>Metazoa</taxon>
        <taxon>Ecdysozoa</taxon>
        <taxon>Arthropoda</taxon>
        <taxon>Hexapoda</taxon>
        <taxon>Insecta</taxon>
        <taxon>Pterygota</taxon>
        <taxon>Neoptera</taxon>
        <taxon>Paraneoptera</taxon>
        <taxon>Hemiptera</taxon>
        <taxon>Sternorrhyncha</taxon>
        <taxon>Psylloidea</taxon>
        <taxon>Psyllidae</taxon>
        <taxon>Psyllinae</taxon>
        <taxon>Cacopsylla</taxon>
    </lineage>
</organism>
<feature type="transmembrane region" description="Helical" evidence="1">
    <location>
        <begin position="20"/>
        <end position="41"/>
    </location>
</feature>
<keyword evidence="1" id="KW-0812">Transmembrane</keyword>
<dbReference type="EMBL" id="HBUF01433906">
    <property type="protein sequence ID" value="CAG6742260.1"/>
    <property type="molecule type" value="Transcribed_RNA"/>
</dbReference>
<protein>
    <recommendedName>
        <fullName evidence="3">Transmembrane protein</fullName>
    </recommendedName>
</protein>
<dbReference type="AlphaFoldDB" id="A0A8D9E893"/>
<reference evidence="2" key="1">
    <citation type="submission" date="2021-05" db="EMBL/GenBank/DDBJ databases">
        <authorList>
            <person name="Alioto T."/>
            <person name="Alioto T."/>
            <person name="Gomez Garrido J."/>
        </authorList>
    </citation>
    <scope>NUCLEOTIDE SEQUENCE</scope>
</reference>